<gene>
    <name evidence="2" type="ORF">ABT39_MTgene34</name>
</gene>
<feature type="signal peptide" evidence="1">
    <location>
        <begin position="1"/>
        <end position="18"/>
    </location>
</feature>
<keyword evidence="2" id="KW-0496">Mitochondrion</keyword>
<reference evidence="2" key="1">
    <citation type="journal article" date="2015" name="Genome Biol. Evol.">
        <title>Organellar Genomes of White Spruce (Picea glauca): Assembly and Annotation.</title>
        <authorList>
            <person name="Jackman S.D."/>
            <person name="Warren R.L."/>
            <person name="Gibb E.A."/>
            <person name="Vandervalk B.P."/>
            <person name="Mohamadi H."/>
            <person name="Chu J."/>
            <person name="Raymond A."/>
            <person name="Pleasance S."/>
            <person name="Coope R."/>
            <person name="Wildung M.R."/>
            <person name="Ritland C.E."/>
            <person name="Bousquet J."/>
            <person name="Jones S.J."/>
            <person name="Bohlmann J."/>
            <person name="Birol I."/>
        </authorList>
    </citation>
    <scope>NUCLEOTIDE SEQUENCE [LARGE SCALE GENOMIC DNA]</scope>
    <source>
        <tissue evidence="2">Flushing bud</tissue>
    </source>
</reference>
<evidence type="ECO:0000256" key="1">
    <source>
        <dbReference type="SAM" id="SignalP"/>
    </source>
</evidence>
<proteinExistence type="predicted"/>
<sequence length="88" mass="10205">MELLMSFLLALLNLPGNAQLKHPGFCLLERRDHPRSKAHHETGYCLLVSWLAGEGTCLGRIHPGELGKIRRKPQPIECYYLRYFDWID</sequence>
<dbReference type="EMBL" id="LKAM01000001">
    <property type="protein sequence ID" value="KUM50191.1"/>
    <property type="molecule type" value="Genomic_DNA"/>
</dbReference>
<protein>
    <submittedName>
        <fullName evidence="2">Uncharacterized protein</fullName>
    </submittedName>
</protein>
<geneLocation type="mitochondrion" evidence="2"/>
<keyword evidence="1" id="KW-0732">Signal</keyword>
<comment type="caution">
    <text evidence="2">The sequence shown here is derived from an EMBL/GenBank/DDBJ whole genome shotgun (WGS) entry which is preliminary data.</text>
</comment>
<organism evidence="2">
    <name type="scientific">Picea glauca</name>
    <name type="common">White spruce</name>
    <name type="synonym">Pinus glauca</name>
    <dbReference type="NCBI Taxonomy" id="3330"/>
    <lineage>
        <taxon>Eukaryota</taxon>
        <taxon>Viridiplantae</taxon>
        <taxon>Streptophyta</taxon>
        <taxon>Embryophyta</taxon>
        <taxon>Tracheophyta</taxon>
        <taxon>Spermatophyta</taxon>
        <taxon>Pinopsida</taxon>
        <taxon>Pinidae</taxon>
        <taxon>Conifers I</taxon>
        <taxon>Pinales</taxon>
        <taxon>Pinaceae</taxon>
        <taxon>Picea</taxon>
    </lineage>
</organism>
<evidence type="ECO:0000313" key="2">
    <source>
        <dbReference type="EMBL" id="KUM50191.1"/>
    </source>
</evidence>
<name>A0A101M351_PICGL</name>
<accession>A0A101M351</accession>
<dbReference type="AlphaFoldDB" id="A0A101M351"/>
<feature type="chain" id="PRO_5007100246" evidence="1">
    <location>
        <begin position="19"/>
        <end position="88"/>
    </location>
</feature>